<comment type="caution">
    <text evidence="3">The sequence shown here is derived from an EMBL/GenBank/DDBJ whole genome shotgun (WGS) entry which is preliminary data.</text>
</comment>
<evidence type="ECO:0000256" key="1">
    <source>
        <dbReference type="SAM" id="MobiDB-lite"/>
    </source>
</evidence>
<organism evidence="3 4">
    <name type="scientific">Capillibacterium thermochitinicola</name>
    <dbReference type="NCBI Taxonomy" id="2699427"/>
    <lineage>
        <taxon>Bacteria</taxon>
        <taxon>Bacillati</taxon>
        <taxon>Bacillota</taxon>
        <taxon>Capillibacterium</taxon>
    </lineage>
</organism>
<feature type="domain" description="Peptidase S55" evidence="2">
    <location>
        <begin position="1"/>
        <end position="137"/>
    </location>
</feature>
<evidence type="ECO:0000313" key="4">
    <source>
        <dbReference type="Proteomes" id="UP000657177"/>
    </source>
</evidence>
<keyword evidence="4" id="KW-1185">Reference proteome</keyword>
<feature type="region of interest" description="Disordered" evidence="1">
    <location>
        <begin position="543"/>
        <end position="570"/>
    </location>
</feature>
<dbReference type="Proteomes" id="UP000657177">
    <property type="component" value="Unassembled WGS sequence"/>
</dbReference>
<dbReference type="AlphaFoldDB" id="A0A8J6I0G5"/>
<protein>
    <recommendedName>
        <fullName evidence="2">Peptidase S55 domain-containing protein</fullName>
    </recommendedName>
</protein>
<accession>A0A8J6I0G5</accession>
<name>A0A8J6I0G5_9FIRM</name>
<dbReference type="RefSeq" id="WP_181338907.1">
    <property type="nucleotide sequence ID" value="NZ_JAAKDE010000004.1"/>
</dbReference>
<dbReference type="PROSITE" id="PS51494">
    <property type="entry name" value="SPOIVB"/>
    <property type="match status" value="1"/>
</dbReference>
<evidence type="ECO:0000313" key="3">
    <source>
        <dbReference type="EMBL" id="MBA2132459.1"/>
    </source>
</evidence>
<gene>
    <name evidence="3" type="ORF">G5B42_02720</name>
</gene>
<proteinExistence type="predicted"/>
<sequence length="616" mass="66909">MKIRIQKAVLVVLFLLAVGLQVTANDPFLPLSAIRPGMIGYGLTVFAGTKVEAFPVEIVGIMEGSGSVAHLILIKFTGAHTLAAGMSGSPVFIGDKLIGAIGYGFQNSDHRYAMVTPIEEMLTLWSRKEAETFNFIEGGLAGFDGVIFGEAPANGNWLRASPVAAPLFLSGYGPRARQYLVNALAKQGVFTLQQGGGWTLPTFLPLTAAGTETDPPAANPPFQPGSALTISLVEGDYKVTALGTLTWLDGQKFLGFGHPFLNRGKVDFGVGGAEILSVIDNQDLPFKIGVAFPCRGRITQDRGAGVAGELGVLPKMVKVTTEVTDEESGLVRNYAFAVVNEENLLPNLVLAGVIDTIDRTLDRIGSGTANVYFELEGDNFDRFQRENLFCGPDVAAVAVQELGELLRVLTGNEFVHPGLTNVKVQVKINPQLLQAKIVKVELPKKEFAPGEKVTLTVHLLPYRGEVVETPFEVELPSTPGKWVLMVYGNEYDYVSGEQEGTEEELYSMDLYQSSTSLEERLADYRTRIQNNQLVVEFLPAAGLEGPELSETPEEEAEKVGEETEEEGSTRDYQTIDTPYFIRGQEQINIEVLPATGKEAPVWLKYEPTSSIDVTEL</sequence>
<evidence type="ECO:0000259" key="2">
    <source>
        <dbReference type="PROSITE" id="PS51494"/>
    </source>
</evidence>
<reference evidence="3" key="1">
    <citation type="submission" date="2020-06" db="EMBL/GenBank/DDBJ databases">
        <title>Novel chitinolytic bacterium.</title>
        <authorList>
            <person name="Ungkulpasvich U."/>
            <person name="Kosugi A."/>
            <person name="Uke A."/>
        </authorList>
    </citation>
    <scope>NUCLEOTIDE SEQUENCE</scope>
    <source>
        <strain evidence="3">UUS1-1</strain>
    </source>
</reference>
<dbReference type="EMBL" id="JAAKDE010000004">
    <property type="protein sequence ID" value="MBA2132459.1"/>
    <property type="molecule type" value="Genomic_DNA"/>
</dbReference>
<dbReference type="InterPro" id="IPR008763">
    <property type="entry name" value="Peptidase_S55"/>
</dbReference>
<feature type="compositionally biased region" description="Acidic residues" evidence="1">
    <location>
        <begin position="550"/>
        <end position="566"/>
    </location>
</feature>